<proteinExistence type="predicted"/>
<comment type="caution">
    <text evidence="3">The sequence shown here is derived from an EMBL/GenBank/DDBJ whole genome shotgun (WGS) entry which is preliminary data.</text>
</comment>
<gene>
    <name evidence="3" type="primary">smc_1</name>
    <name evidence="3" type="ORF">Lery_1069</name>
</gene>
<dbReference type="PANTHER" id="PTHR45615:SF80">
    <property type="entry name" value="GRIP DOMAIN-CONTAINING PROTEIN"/>
    <property type="match status" value="1"/>
</dbReference>
<feature type="coiled-coil region" evidence="1">
    <location>
        <begin position="422"/>
        <end position="449"/>
    </location>
</feature>
<evidence type="ECO:0000313" key="3">
    <source>
        <dbReference type="EMBL" id="KTC98015.1"/>
    </source>
</evidence>
<protein>
    <submittedName>
        <fullName evidence="3">Chromosome partition protein Smc</fullName>
    </submittedName>
</protein>
<dbReference type="PANTHER" id="PTHR45615">
    <property type="entry name" value="MYOSIN HEAVY CHAIN, NON-MUSCLE"/>
    <property type="match status" value="1"/>
</dbReference>
<dbReference type="Proteomes" id="UP000054773">
    <property type="component" value="Unassembled WGS sequence"/>
</dbReference>
<organism evidence="3 4">
    <name type="scientific">Legionella erythra</name>
    <dbReference type="NCBI Taxonomy" id="448"/>
    <lineage>
        <taxon>Bacteria</taxon>
        <taxon>Pseudomonadati</taxon>
        <taxon>Pseudomonadota</taxon>
        <taxon>Gammaproteobacteria</taxon>
        <taxon>Legionellales</taxon>
        <taxon>Legionellaceae</taxon>
        <taxon>Legionella</taxon>
    </lineage>
</organism>
<accession>A0A0W0TQY7</accession>
<keyword evidence="1" id="KW-0175">Coiled coil</keyword>
<feature type="coiled-coil region" evidence="1">
    <location>
        <begin position="969"/>
        <end position="996"/>
    </location>
</feature>
<keyword evidence="2" id="KW-0472">Membrane</keyword>
<evidence type="ECO:0000313" key="4">
    <source>
        <dbReference type="Proteomes" id="UP000054773"/>
    </source>
</evidence>
<feature type="coiled-coil region" evidence="1">
    <location>
        <begin position="606"/>
        <end position="661"/>
    </location>
</feature>
<dbReference type="PATRIC" id="fig|448.7.peg.1123"/>
<dbReference type="RefSeq" id="WP_058526232.1">
    <property type="nucleotide sequence ID" value="NZ_CAAAHY010000002.1"/>
</dbReference>
<reference evidence="3 4" key="1">
    <citation type="submission" date="2015-11" db="EMBL/GenBank/DDBJ databases">
        <title>Genomic analysis of 38 Legionella species identifies large and diverse effector repertoires.</title>
        <authorList>
            <person name="Burstein D."/>
            <person name="Amaro F."/>
            <person name="Zusman T."/>
            <person name="Lifshitz Z."/>
            <person name="Cohen O."/>
            <person name="Gilbert J.A."/>
            <person name="Pupko T."/>
            <person name="Shuman H.A."/>
            <person name="Segal G."/>
        </authorList>
    </citation>
    <scope>NUCLEOTIDE SEQUENCE [LARGE SCALE GENOMIC DNA]</scope>
    <source>
        <strain evidence="3 4">SE-32A-C8</strain>
    </source>
</reference>
<feature type="transmembrane region" description="Helical" evidence="2">
    <location>
        <begin position="1404"/>
        <end position="1425"/>
    </location>
</feature>
<keyword evidence="4" id="KW-1185">Reference proteome</keyword>
<dbReference type="EMBL" id="LNYA01000023">
    <property type="protein sequence ID" value="KTC98015.1"/>
    <property type="molecule type" value="Genomic_DNA"/>
</dbReference>
<sequence length="1465" mass="166048">MGRRASGKPFTTIDDSGLGQFLNRLQRKIEALNNTYANAPQSLELDYAKSQVAAVAAAVKALKEKILPEFASGKSPGILTWSSIKSTMEEVSKKYLSVFSTPEHAVIGAIKRNFDTLCQEACKAGKIKKITPNTLEAFRLQFKQALRKAKIYEQALRIPGMDLESILKQVDNTVDEWDFSENTKAGDFRDALLKALDVTFPYMFYVSHPMSYDLTTEFWYGLQTLPETIDELFSFLNPDALTIKIPALFSATYTPGKEPERHYIFKIESHGLSSTFDLQFLLSSNRGMADSAIKVGLKDYLERIADTEEGIAEAKRQSDKQGRFKKAKHALHDLTEDFNKQFTEVSKPLSLQEAAYARQVDVVHERIRQTEQLMALAQEFLKKLKQEMANVSVSGPADEEAIPEFFLDNNRLELVPARLMMQAEYAKAIKNIEEKQQSLQQLHSQLNDNIPVIHKAWHENELAFHQEQRDALGMTLEEMNTSLNQFDAYNPTLELPPDPDGQVLALKSELEKLGGALEQLARDKETVGKLAAIPVRDTGDLLAFYPALNDEIKAIYKSQQDVRAALSERIDRLQHGLLSRCEKLAFQLEKAQSALAFRESMRSTNLEGIKQLLAQKQKQLVDAEKQLKTFSEDAIKTDKSISAAESTKQQHEKMIPELQKNRNDQLELAKKSAARLAELIQNARGPVLSFDFRTPNEVSGFKLAVESSGQTFKDAFNKYTEEPAAYPDTIASDRQVMSEIDRCFMSTKNSVNFKAMMGIERFKGRFFDSEKVSFDALLTFLDASTQEIESLWKFKQQQGNLDINSQAYQEVVFLFNSLLVRKRESLEKKALVRELALAWQPLDTDFVKEKDHFDRINQSLSLVSQSLAGSEEELIKLEKELAKLNKDKLKQDEGIISSQEMIATLKPNVEIVGLIIQLTEGITQLGEAIRDKDAEAKIETLYGQYHKLSKVYSWLLEKLKDIPNAEDYVSNQQNINKQLAANLEQLQVLARGLIKKQLESIQSTATVLQEKFAKDARASSTRESETVPERLSKASSILFNFNVLFRDLLELQKAEKAFAEKIEALNDSEALKEYKKEEPLKAVLEESEASKQQLLKDNKALLNEMADQLELYNQSLKFNYNSLAEDNVQEEQRKAIEAYLNTIDAPLKAFDKTVSQSGFKDDLQESLDKVHQSISTLNKNITDNKEVLQGTRQRIQQRVRSMDEFTQLFNGYKTQRAKRFSFKDSIDKRDARQREQYIDELHVKLNNFKQRGDLSSLDELYQKAESGCADFHGWTLRPMLRRLLVVLQESRQALVEKQAGPVNDNDVPSKKVTKGDVQNALDALYSRIEAMGAYAQKLKDKRPEHVVNAVTEVSSQLKKRLDDFVEDKLEGENQVTTEELTSFTKEMRNILRSQDDTMHSERSWLAPIAANIVAGLFTLGIALGIKLASSKLTQGYATFFMSKSQREKNVDDVDEALTQLAAPAA</sequence>
<keyword evidence="2" id="KW-0812">Transmembrane</keyword>
<evidence type="ECO:0000256" key="2">
    <source>
        <dbReference type="SAM" id="Phobius"/>
    </source>
</evidence>
<feature type="coiled-coil region" evidence="1">
    <location>
        <begin position="860"/>
        <end position="887"/>
    </location>
</feature>
<dbReference type="OrthoDB" id="5637444at2"/>
<evidence type="ECO:0000256" key="1">
    <source>
        <dbReference type="SAM" id="Coils"/>
    </source>
</evidence>
<name>A0A0W0TQY7_LEGER</name>
<feature type="coiled-coil region" evidence="1">
    <location>
        <begin position="1051"/>
        <end position="1111"/>
    </location>
</feature>
<keyword evidence="2" id="KW-1133">Transmembrane helix</keyword>